<name>A0ABT3J893_9RHOB</name>
<protein>
    <submittedName>
        <fullName evidence="3">ATP-grasp domain-containing protein</fullName>
    </submittedName>
</protein>
<dbReference type="Pfam" id="PF15632">
    <property type="entry name" value="ATPgrasp_Ter"/>
    <property type="match status" value="1"/>
</dbReference>
<evidence type="ECO:0000256" key="1">
    <source>
        <dbReference type="PROSITE-ProRule" id="PRU00409"/>
    </source>
</evidence>
<dbReference type="PIRSF" id="PIRSF029120">
    <property type="entry name" value="UCP029120"/>
    <property type="match status" value="1"/>
</dbReference>
<accession>A0ABT3J893</accession>
<comment type="caution">
    <text evidence="3">The sequence shown here is derived from an EMBL/GenBank/DDBJ whole genome shotgun (WGS) entry which is preliminary data.</text>
</comment>
<dbReference type="SUPFAM" id="SSF56059">
    <property type="entry name" value="Glutathione synthetase ATP-binding domain-like"/>
    <property type="match status" value="1"/>
</dbReference>
<feature type="domain" description="ATP-grasp" evidence="2">
    <location>
        <begin position="118"/>
        <end position="314"/>
    </location>
</feature>
<keyword evidence="1" id="KW-0067">ATP-binding</keyword>
<organism evidence="3 4">
    <name type="scientific">Defluviimonas salinarum</name>
    <dbReference type="NCBI Taxonomy" id="2992147"/>
    <lineage>
        <taxon>Bacteria</taxon>
        <taxon>Pseudomonadati</taxon>
        <taxon>Pseudomonadota</taxon>
        <taxon>Alphaproteobacteria</taxon>
        <taxon>Rhodobacterales</taxon>
        <taxon>Paracoccaceae</taxon>
        <taxon>Albidovulum</taxon>
    </lineage>
</organism>
<dbReference type="InterPro" id="IPR011226">
    <property type="entry name" value="ATP-grasp_fam"/>
</dbReference>
<dbReference type="Gene3D" id="3.40.50.20">
    <property type="match status" value="1"/>
</dbReference>
<dbReference type="Gene3D" id="3.30.470.20">
    <property type="entry name" value="ATP-grasp fold, B domain"/>
    <property type="match status" value="1"/>
</dbReference>
<gene>
    <name evidence="3" type="ORF">OM960_20445</name>
</gene>
<evidence type="ECO:0000259" key="2">
    <source>
        <dbReference type="PROSITE" id="PS50975"/>
    </source>
</evidence>
<keyword evidence="1" id="KW-0547">Nucleotide-binding</keyword>
<evidence type="ECO:0000313" key="4">
    <source>
        <dbReference type="Proteomes" id="UP001207582"/>
    </source>
</evidence>
<dbReference type="PROSITE" id="PS50975">
    <property type="entry name" value="ATP_GRASP"/>
    <property type="match status" value="1"/>
</dbReference>
<dbReference type="EMBL" id="JAPDOG010000027">
    <property type="protein sequence ID" value="MCW3783907.1"/>
    <property type="molecule type" value="Genomic_DNA"/>
</dbReference>
<reference evidence="3 4" key="1">
    <citation type="submission" date="2022-10" db="EMBL/GenBank/DDBJ databases">
        <title>Defluviimonas sp. CAU 1641 isolated from mud.</title>
        <authorList>
            <person name="Kim W."/>
        </authorList>
    </citation>
    <scope>NUCLEOTIDE SEQUENCE [LARGE SCALE GENOMIC DNA]</scope>
    <source>
        <strain evidence="3 4">CAU 1641</strain>
    </source>
</reference>
<proteinExistence type="predicted"/>
<keyword evidence="4" id="KW-1185">Reference proteome</keyword>
<dbReference type="RefSeq" id="WP_264773286.1">
    <property type="nucleotide sequence ID" value="NZ_JAPDOG010000027.1"/>
</dbReference>
<evidence type="ECO:0000313" key="3">
    <source>
        <dbReference type="EMBL" id="MCW3783907.1"/>
    </source>
</evidence>
<dbReference type="Proteomes" id="UP001207582">
    <property type="component" value="Unassembled WGS sequence"/>
</dbReference>
<sequence>MKVWYTKGLSNTAHAMRLIRQDPLGGAIRLLGSHVDPANAVSAAADEFILEPVSVSDAAYAEWCLQTAIEREIDLVIPQRRPGALWAIRDRFFEAGIALHAAAAPEVLRILDRKDLFGIEMEKIGVPSPDFETFRTLVEFDEAVERMRSEGRAPDGLCVKPAVGIFGSGFRILKDEVCDMDRMMVLDNLEISFGLYRAVLAASRQDRDMMLMRYLPGPERSVDFLACNGTLVAAVARVKEGATQRLETEGASIEIARILAHHFGLSGQCNLQTREADGEEIILEINPRMSGGMQMSCLSGVNLPLWDVLTALGLRDASEIPLPRPGSRVRMREEPAIVTD</sequence>
<dbReference type="InterPro" id="IPR011761">
    <property type="entry name" value="ATP-grasp"/>
</dbReference>